<dbReference type="PANTHER" id="PTHR31170">
    <property type="entry name" value="BNAC04G53230D PROTEIN"/>
    <property type="match status" value="1"/>
</dbReference>
<dbReference type="AlphaFoldDB" id="A0AAW1X1P2"/>
<keyword evidence="1" id="KW-0472">Membrane</keyword>
<accession>A0AAW1X1P2</accession>
<dbReference type="Pfam" id="PF03140">
    <property type="entry name" value="DUF247"/>
    <property type="match status" value="1"/>
</dbReference>
<sequence>MEESIQAAPNVKANLETSMTMELDKLSHISSSRCIFRVPDRLRRVCKEAYTPRLPFFILKDLFDGVNCVDKKLNLLVLSHNFLADGSSTFEGMLDNLESINSSEVKHFVDLLRKLCIAPILKEKEEEKGTTAANQSLCISLRLCPKTEGKKYKDTTAPSISKLHLAGVKFKVAGVKSKVETSTTKNLFDIKFVNGILYIPELKTEDSTELILRNLIAFEQCTFDKNYISDYVSIMDEFLDTSKDVELLVKYGIVENILGGGDDELSTMINSLSTGIIYGSDFYYGTLCEQLNKFCSSKFNKRIANLRQKYFNTPWATISFFAALILLILTVIQTFCSVMSISA</sequence>
<dbReference type="PANTHER" id="PTHR31170:SF17">
    <property type="match status" value="1"/>
</dbReference>
<keyword evidence="3" id="KW-1185">Reference proteome</keyword>
<evidence type="ECO:0000313" key="3">
    <source>
        <dbReference type="Proteomes" id="UP001457282"/>
    </source>
</evidence>
<dbReference type="Proteomes" id="UP001457282">
    <property type="component" value="Unassembled WGS sequence"/>
</dbReference>
<dbReference type="InterPro" id="IPR004158">
    <property type="entry name" value="DUF247_pln"/>
</dbReference>
<feature type="transmembrane region" description="Helical" evidence="1">
    <location>
        <begin position="315"/>
        <end position="341"/>
    </location>
</feature>
<gene>
    <name evidence="2" type="ORF">M0R45_026616</name>
</gene>
<proteinExistence type="predicted"/>
<organism evidence="2 3">
    <name type="scientific">Rubus argutus</name>
    <name type="common">Southern blackberry</name>
    <dbReference type="NCBI Taxonomy" id="59490"/>
    <lineage>
        <taxon>Eukaryota</taxon>
        <taxon>Viridiplantae</taxon>
        <taxon>Streptophyta</taxon>
        <taxon>Embryophyta</taxon>
        <taxon>Tracheophyta</taxon>
        <taxon>Spermatophyta</taxon>
        <taxon>Magnoliopsida</taxon>
        <taxon>eudicotyledons</taxon>
        <taxon>Gunneridae</taxon>
        <taxon>Pentapetalae</taxon>
        <taxon>rosids</taxon>
        <taxon>fabids</taxon>
        <taxon>Rosales</taxon>
        <taxon>Rosaceae</taxon>
        <taxon>Rosoideae</taxon>
        <taxon>Rosoideae incertae sedis</taxon>
        <taxon>Rubus</taxon>
    </lineage>
</organism>
<keyword evidence="1" id="KW-0812">Transmembrane</keyword>
<evidence type="ECO:0000256" key="1">
    <source>
        <dbReference type="SAM" id="Phobius"/>
    </source>
</evidence>
<reference evidence="2 3" key="1">
    <citation type="journal article" date="2023" name="G3 (Bethesda)">
        <title>A chromosome-length genome assembly and annotation of blackberry (Rubus argutus, cv. 'Hillquist').</title>
        <authorList>
            <person name="Bruna T."/>
            <person name="Aryal R."/>
            <person name="Dudchenko O."/>
            <person name="Sargent D.J."/>
            <person name="Mead D."/>
            <person name="Buti M."/>
            <person name="Cavallini A."/>
            <person name="Hytonen T."/>
            <person name="Andres J."/>
            <person name="Pham M."/>
            <person name="Weisz D."/>
            <person name="Mascagni F."/>
            <person name="Usai G."/>
            <person name="Natali L."/>
            <person name="Bassil N."/>
            <person name="Fernandez G.E."/>
            <person name="Lomsadze A."/>
            <person name="Armour M."/>
            <person name="Olukolu B."/>
            <person name="Poorten T."/>
            <person name="Britton C."/>
            <person name="Davik J."/>
            <person name="Ashrafi H."/>
            <person name="Aiden E.L."/>
            <person name="Borodovsky M."/>
            <person name="Worthington M."/>
        </authorList>
    </citation>
    <scope>NUCLEOTIDE SEQUENCE [LARGE SCALE GENOMIC DNA]</scope>
    <source>
        <strain evidence="2">PI 553951</strain>
    </source>
</reference>
<name>A0AAW1X1P2_RUBAR</name>
<comment type="caution">
    <text evidence="2">The sequence shown here is derived from an EMBL/GenBank/DDBJ whole genome shotgun (WGS) entry which is preliminary data.</text>
</comment>
<dbReference type="EMBL" id="JBEDUW010000005">
    <property type="protein sequence ID" value="KAK9929520.1"/>
    <property type="molecule type" value="Genomic_DNA"/>
</dbReference>
<evidence type="ECO:0000313" key="2">
    <source>
        <dbReference type="EMBL" id="KAK9929520.1"/>
    </source>
</evidence>
<protein>
    <submittedName>
        <fullName evidence="2">Uncharacterized protein</fullName>
    </submittedName>
</protein>
<keyword evidence="1" id="KW-1133">Transmembrane helix</keyword>